<gene>
    <name evidence="5" type="ORF">GOQ27_08335</name>
</gene>
<dbReference type="PANTHER" id="PTHR13799">
    <property type="entry name" value="NGG1 INTERACTING FACTOR 3"/>
    <property type="match status" value="1"/>
</dbReference>
<dbReference type="GO" id="GO:0005737">
    <property type="term" value="C:cytoplasm"/>
    <property type="evidence" value="ECO:0007669"/>
    <property type="project" value="TreeGrafter"/>
</dbReference>
<organism evidence="5 6">
    <name type="scientific">Anaeromonas frigoriresistens</name>
    <dbReference type="NCBI Taxonomy" id="2683708"/>
    <lineage>
        <taxon>Bacteria</taxon>
        <taxon>Bacillati</taxon>
        <taxon>Bacillota</taxon>
        <taxon>Tissierellia</taxon>
        <taxon>Tissierellales</taxon>
        <taxon>Thermohalobacteraceae</taxon>
        <taxon>Anaeromonas</taxon>
    </lineage>
</organism>
<protein>
    <recommendedName>
        <fullName evidence="2">GTP cyclohydrolase 1 type 2 homolog</fullName>
    </recommendedName>
</protein>
<dbReference type="InterPro" id="IPR036069">
    <property type="entry name" value="DUF34/NIF3_sf"/>
</dbReference>
<evidence type="ECO:0000256" key="3">
    <source>
        <dbReference type="ARBA" id="ARBA00022723"/>
    </source>
</evidence>
<dbReference type="Proteomes" id="UP000724672">
    <property type="component" value="Unassembled WGS sequence"/>
</dbReference>
<keyword evidence="3 4" id="KW-0479">Metal-binding</keyword>
<dbReference type="Gene3D" id="3.40.1390.30">
    <property type="entry name" value="NIF3 (NGG1p interacting factor 3)-like"/>
    <property type="match status" value="2"/>
</dbReference>
<reference evidence="5" key="1">
    <citation type="submission" date="2019-12" db="EMBL/GenBank/DDBJ databases">
        <title>Clostridiaceae gen. nov. sp. nov., isolated from sediment in Xinjiang, China.</title>
        <authorList>
            <person name="Zhang R."/>
        </authorList>
    </citation>
    <scope>NUCLEOTIDE SEQUENCE</scope>
    <source>
        <strain evidence="5">D2Q-11</strain>
    </source>
</reference>
<dbReference type="Pfam" id="PF01784">
    <property type="entry name" value="DUF34_NIF3"/>
    <property type="match status" value="1"/>
</dbReference>
<feature type="binding site" evidence="4">
    <location>
        <position position="99"/>
    </location>
    <ligand>
        <name>a divalent metal cation</name>
        <dbReference type="ChEBI" id="CHEBI:60240"/>
        <label>1</label>
    </ligand>
</feature>
<feature type="binding site" evidence="4">
    <location>
        <position position="66"/>
    </location>
    <ligand>
        <name>a divalent metal cation</name>
        <dbReference type="ChEBI" id="CHEBI:60240"/>
        <label>1</label>
    </ligand>
</feature>
<dbReference type="RefSeq" id="WP_203366397.1">
    <property type="nucleotide sequence ID" value="NZ_WSFT01000034.1"/>
</dbReference>
<dbReference type="EMBL" id="WSFT01000034">
    <property type="protein sequence ID" value="MBS4538470.1"/>
    <property type="molecule type" value="Genomic_DNA"/>
</dbReference>
<dbReference type="InterPro" id="IPR002678">
    <property type="entry name" value="DUF34/NIF3"/>
</dbReference>
<feature type="binding site" evidence="4">
    <location>
        <position position="218"/>
    </location>
    <ligand>
        <name>a divalent metal cation</name>
        <dbReference type="ChEBI" id="CHEBI:60240"/>
        <label>1</label>
    </ligand>
</feature>
<feature type="binding site" evidence="4">
    <location>
        <position position="222"/>
    </location>
    <ligand>
        <name>a divalent metal cation</name>
        <dbReference type="ChEBI" id="CHEBI:60240"/>
        <label>1</label>
    </ligand>
</feature>
<name>A0A942UUX7_9FIRM</name>
<proteinExistence type="inferred from homology"/>
<sequence length="251" mass="28693">MLVKDFENFIINTFTKEKLDIVKGEGEYGFTNKGKEEISKVGYCTNLTIESANEAVRNNVDLLITHHDAWEWMIGMKEEILEILKESDITHFFIHSPLDDAEFGTNTSILRKLGFKVIDKFALEDEMYCGRIGEIDEPMEFNQLVNNIENLLEEPVKSWNNNNRPIKKIGVVTGAGFSATDMKEAIDLGCDVYFTGEKILYTVQYAEYRKINLIVGSHTFTEIFGVETLAKIIKDKYSEVEILKISEGHIE</sequence>
<evidence type="ECO:0000256" key="1">
    <source>
        <dbReference type="ARBA" id="ARBA00006964"/>
    </source>
</evidence>
<evidence type="ECO:0000256" key="4">
    <source>
        <dbReference type="PIRSR" id="PIRSR602678-1"/>
    </source>
</evidence>
<evidence type="ECO:0000256" key="2">
    <source>
        <dbReference type="ARBA" id="ARBA00022112"/>
    </source>
</evidence>
<comment type="caution">
    <text evidence="5">The sequence shown here is derived from an EMBL/GenBank/DDBJ whole genome shotgun (WGS) entry which is preliminary data.</text>
</comment>
<feature type="binding site" evidence="4">
    <location>
        <position position="67"/>
    </location>
    <ligand>
        <name>a divalent metal cation</name>
        <dbReference type="ChEBI" id="CHEBI:60240"/>
        <label>1</label>
    </ligand>
</feature>
<dbReference type="PANTHER" id="PTHR13799:SF14">
    <property type="entry name" value="GTP CYCLOHYDROLASE 1 TYPE 2 HOMOLOG"/>
    <property type="match status" value="1"/>
</dbReference>
<dbReference type="AlphaFoldDB" id="A0A942UUX7"/>
<keyword evidence="6" id="KW-1185">Reference proteome</keyword>
<accession>A0A942UUX7</accession>
<comment type="similarity">
    <text evidence="1">Belongs to the GTP cyclohydrolase I type 2/NIF3 family.</text>
</comment>
<dbReference type="GO" id="GO:0046872">
    <property type="term" value="F:metal ion binding"/>
    <property type="evidence" value="ECO:0007669"/>
    <property type="project" value="UniProtKB-KW"/>
</dbReference>
<evidence type="ECO:0000313" key="5">
    <source>
        <dbReference type="EMBL" id="MBS4538470.1"/>
    </source>
</evidence>
<evidence type="ECO:0000313" key="6">
    <source>
        <dbReference type="Proteomes" id="UP000724672"/>
    </source>
</evidence>
<dbReference type="SUPFAM" id="SSF102705">
    <property type="entry name" value="NIF3 (NGG1p interacting factor 3)-like"/>
    <property type="match status" value="1"/>
</dbReference>